<dbReference type="PANTHER" id="PTHR24286">
    <property type="entry name" value="CYTOCHROME P450 26"/>
    <property type="match status" value="1"/>
</dbReference>
<sequence>MSFLWTVALCAIALAVVEISKWLYRWSNPKCNGKLPPGSMGFPIVGETIEFFKLHGCYEILPFVKKRMSRYGPLFRTNLFGSNTVVLTEPDVIFEVFRKENKSFMFSYPSAIVKPFGKDNMCLEHGGIHKQLKQITLQLLGSKGLKRNMIRDMDRATRDHLRSKASQGSFDAEDAVKSLLLAHLTPKMMSNLKPETQRNLLDQINAFNIDWFQSPLRLTTWKSLYRAYIARREAMKVINDAFTRRKASREKCGDFLDTLVEELEKGSVISDEGFYISLIFGLLIVYKDSTSVAICLAIKFISENPKALAELKREHEAILQNREDKESGVTWEEYRHKMIFTNMLRFMENIWQQHAGYTIPAGWIVAVVPSVVHFDPTIYENPLEFNPWRWEGKELRSASKTFMVFGAGARQCAGADSARLQMSIFIHHLVTKYDFSLAQELELVRSPYPHFPKGLPINISESPKSLV</sequence>
<dbReference type="PROSITE" id="PS00086">
    <property type="entry name" value="CYTOCHROME_P450"/>
    <property type="match status" value="1"/>
</dbReference>
<evidence type="ECO:0000256" key="10">
    <source>
        <dbReference type="SAM" id="SignalP"/>
    </source>
</evidence>
<keyword evidence="9" id="KW-0503">Monooxygenase</keyword>
<dbReference type="Gene3D" id="1.10.630.10">
    <property type="entry name" value="Cytochrome P450"/>
    <property type="match status" value="1"/>
</dbReference>
<evidence type="ECO:0000256" key="9">
    <source>
        <dbReference type="RuleBase" id="RU000461"/>
    </source>
</evidence>
<keyword evidence="12" id="KW-1185">Reference proteome</keyword>
<dbReference type="SUPFAM" id="SSF48264">
    <property type="entry name" value="Cytochrome P450"/>
    <property type="match status" value="1"/>
</dbReference>
<keyword evidence="3 8" id="KW-0349">Heme</keyword>
<accession>A0A6D2HMP9</accession>
<evidence type="ECO:0000313" key="11">
    <source>
        <dbReference type="EMBL" id="CAA7017290.1"/>
    </source>
</evidence>
<dbReference type="InterPro" id="IPR001128">
    <property type="entry name" value="Cyt_P450"/>
</dbReference>
<keyword evidence="7 8" id="KW-0408">Iron</keyword>
<organism evidence="11 12">
    <name type="scientific">Microthlaspi erraticum</name>
    <dbReference type="NCBI Taxonomy" id="1685480"/>
    <lineage>
        <taxon>Eukaryota</taxon>
        <taxon>Viridiplantae</taxon>
        <taxon>Streptophyta</taxon>
        <taxon>Embryophyta</taxon>
        <taxon>Tracheophyta</taxon>
        <taxon>Spermatophyta</taxon>
        <taxon>Magnoliopsida</taxon>
        <taxon>eudicotyledons</taxon>
        <taxon>Gunneridae</taxon>
        <taxon>Pentapetalae</taxon>
        <taxon>rosids</taxon>
        <taxon>malvids</taxon>
        <taxon>Brassicales</taxon>
        <taxon>Brassicaceae</taxon>
        <taxon>Coluteocarpeae</taxon>
        <taxon>Microthlaspi</taxon>
    </lineage>
</organism>
<keyword evidence="6" id="KW-0472">Membrane</keyword>
<keyword evidence="5 8" id="KW-0479">Metal-binding</keyword>
<evidence type="ECO:0000313" key="12">
    <source>
        <dbReference type="Proteomes" id="UP000467841"/>
    </source>
</evidence>
<dbReference type="GO" id="GO:0016705">
    <property type="term" value="F:oxidoreductase activity, acting on paired donors, with incorporation or reduction of molecular oxygen"/>
    <property type="evidence" value="ECO:0007669"/>
    <property type="project" value="InterPro"/>
</dbReference>
<comment type="caution">
    <text evidence="11">The sequence shown here is derived from an EMBL/GenBank/DDBJ whole genome shotgun (WGS) entry which is preliminary data.</text>
</comment>
<keyword evidence="6" id="KW-1133">Transmembrane helix</keyword>
<comment type="cofactor">
    <cofactor evidence="8">
        <name>heme</name>
        <dbReference type="ChEBI" id="CHEBI:30413"/>
    </cofactor>
</comment>
<protein>
    <recommendedName>
        <fullName evidence="13">Cytochrome P450</fullName>
    </recommendedName>
</protein>
<reference evidence="11" key="1">
    <citation type="submission" date="2020-01" db="EMBL/GenBank/DDBJ databases">
        <authorList>
            <person name="Mishra B."/>
        </authorList>
    </citation>
    <scope>NUCLEOTIDE SEQUENCE [LARGE SCALE GENOMIC DNA]</scope>
</reference>
<dbReference type="OrthoDB" id="2789670at2759"/>
<dbReference type="GO" id="GO:0016132">
    <property type="term" value="P:brassinosteroid biosynthetic process"/>
    <property type="evidence" value="ECO:0007669"/>
    <property type="project" value="TreeGrafter"/>
</dbReference>
<evidence type="ECO:0000256" key="4">
    <source>
        <dbReference type="ARBA" id="ARBA00022692"/>
    </source>
</evidence>
<evidence type="ECO:0000256" key="5">
    <source>
        <dbReference type="ARBA" id="ARBA00022723"/>
    </source>
</evidence>
<dbReference type="PRINTS" id="PR00465">
    <property type="entry name" value="EP450IV"/>
</dbReference>
<evidence type="ECO:0000256" key="7">
    <source>
        <dbReference type="ARBA" id="ARBA00023004"/>
    </source>
</evidence>
<dbReference type="AlphaFoldDB" id="A0A6D2HMP9"/>
<keyword evidence="10" id="KW-0732">Signal</keyword>
<dbReference type="CDD" id="cd11043">
    <property type="entry name" value="CYP90-like"/>
    <property type="match status" value="1"/>
</dbReference>
<evidence type="ECO:0000256" key="8">
    <source>
        <dbReference type="PIRSR" id="PIRSR602403-1"/>
    </source>
</evidence>
<name>A0A6D2HMP9_9BRAS</name>
<comment type="subcellular location">
    <subcellularLocation>
        <location evidence="1">Membrane</location>
        <topology evidence="1">Single-pass membrane protein</topology>
    </subcellularLocation>
</comment>
<feature type="signal peptide" evidence="10">
    <location>
        <begin position="1"/>
        <end position="15"/>
    </location>
</feature>
<dbReference type="GO" id="GO:0016020">
    <property type="term" value="C:membrane"/>
    <property type="evidence" value="ECO:0007669"/>
    <property type="project" value="UniProtKB-SubCell"/>
</dbReference>
<dbReference type="Proteomes" id="UP000467841">
    <property type="component" value="Unassembled WGS sequence"/>
</dbReference>
<evidence type="ECO:0008006" key="13">
    <source>
        <dbReference type="Google" id="ProtNLM"/>
    </source>
</evidence>
<comment type="similarity">
    <text evidence="2 9">Belongs to the cytochrome P450 family.</text>
</comment>
<evidence type="ECO:0000256" key="2">
    <source>
        <dbReference type="ARBA" id="ARBA00010617"/>
    </source>
</evidence>
<dbReference type="GO" id="GO:0010268">
    <property type="term" value="P:brassinosteroid homeostasis"/>
    <property type="evidence" value="ECO:0007669"/>
    <property type="project" value="TreeGrafter"/>
</dbReference>
<evidence type="ECO:0000256" key="6">
    <source>
        <dbReference type="ARBA" id="ARBA00022989"/>
    </source>
</evidence>
<dbReference type="GO" id="GO:0020037">
    <property type="term" value="F:heme binding"/>
    <property type="evidence" value="ECO:0007669"/>
    <property type="project" value="InterPro"/>
</dbReference>
<keyword evidence="4" id="KW-0812">Transmembrane</keyword>
<dbReference type="Pfam" id="PF00067">
    <property type="entry name" value="p450"/>
    <property type="match status" value="1"/>
</dbReference>
<dbReference type="InterPro" id="IPR036396">
    <property type="entry name" value="Cyt_P450_sf"/>
</dbReference>
<gene>
    <name evidence="11" type="ORF">MERR_LOCUS4525</name>
</gene>
<dbReference type="GO" id="GO:0016125">
    <property type="term" value="P:sterol metabolic process"/>
    <property type="evidence" value="ECO:0007669"/>
    <property type="project" value="TreeGrafter"/>
</dbReference>
<dbReference type="InterPro" id="IPR002403">
    <property type="entry name" value="Cyt_P450_E_grp-IV"/>
</dbReference>
<evidence type="ECO:0000256" key="1">
    <source>
        <dbReference type="ARBA" id="ARBA00004167"/>
    </source>
</evidence>
<dbReference type="InterPro" id="IPR017972">
    <property type="entry name" value="Cyt_P450_CS"/>
</dbReference>
<feature type="chain" id="PRO_5025361608" description="Cytochrome P450" evidence="10">
    <location>
        <begin position="16"/>
        <end position="467"/>
    </location>
</feature>
<dbReference type="PANTHER" id="PTHR24286:SF305">
    <property type="entry name" value="CYTOCHROME P450 708A2"/>
    <property type="match status" value="1"/>
</dbReference>
<keyword evidence="9" id="KW-0560">Oxidoreductase</keyword>
<feature type="binding site" description="axial binding residue" evidence="8">
    <location>
        <position position="412"/>
    </location>
    <ligand>
        <name>heme</name>
        <dbReference type="ChEBI" id="CHEBI:30413"/>
    </ligand>
    <ligandPart>
        <name>Fe</name>
        <dbReference type="ChEBI" id="CHEBI:18248"/>
    </ligandPart>
</feature>
<dbReference type="EMBL" id="CACVBM020000310">
    <property type="protein sequence ID" value="CAA7017290.1"/>
    <property type="molecule type" value="Genomic_DNA"/>
</dbReference>
<evidence type="ECO:0000256" key="3">
    <source>
        <dbReference type="ARBA" id="ARBA00022617"/>
    </source>
</evidence>
<dbReference type="GO" id="GO:0004497">
    <property type="term" value="F:monooxygenase activity"/>
    <property type="evidence" value="ECO:0007669"/>
    <property type="project" value="UniProtKB-KW"/>
</dbReference>
<dbReference type="GO" id="GO:0005506">
    <property type="term" value="F:iron ion binding"/>
    <property type="evidence" value="ECO:0007669"/>
    <property type="project" value="InterPro"/>
</dbReference>
<proteinExistence type="inferred from homology"/>